<feature type="region of interest" description="Disordered" evidence="1">
    <location>
        <begin position="38"/>
        <end position="86"/>
    </location>
</feature>
<proteinExistence type="predicted"/>
<evidence type="ECO:0000313" key="2">
    <source>
        <dbReference type="EMBL" id="SEC79191.1"/>
    </source>
</evidence>
<organism evidence="2 3">
    <name type="scientific">Arthrobacter woluwensis</name>
    <dbReference type="NCBI Taxonomy" id="156980"/>
    <lineage>
        <taxon>Bacteria</taxon>
        <taxon>Bacillati</taxon>
        <taxon>Actinomycetota</taxon>
        <taxon>Actinomycetes</taxon>
        <taxon>Micrococcales</taxon>
        <taxon>Micrococcaceae</taxon>
        <taxon>Arthrobacter</taxon>
    </lineage>
</organism>
<sequence>MPPCASALPIIVSAAIDVRIRVSPTGQEREHQRVTALLEHSRAGSPNQPTNSTGHYPRRRGSARPTGLRTSRTCCSSVKELRRDQRRHPRVLVPSTGNRSRMVRCFTSRRRVKDRADSALQVNKSPGRKLTKEQRVAIDHGERNHKSPPRRCQVPGSRIVIGEPGMNCTSGSPAREAADDASTPARRRTPSASAFAFSTWASSSALLAPP</sequence>
<protein>
    <submittedName>
        <fullName evidence="2">Uncharacterized protein</fullName>
    </submittedName>
</protein>
<reference evidence="2 3" key="1">
    <citation type="submission" date="2016-10" db="EMBL/GenBank/DDBJ databases">
        <authorList>
            <person name="de Groot N.N."/>
        </authorList>
    </citation>
    <scope>NUCLEOTIDE SEQUENCE [LARGE SCALE GENOMIC DNA]</scope>
    <source>
        <strain evidence="2 3">DSM 10495</strain>
    </source>
</reference>
<feature type="region of interest" description="Disordered" evidence="1">
    <location>
        <begin position="166"/>
        <end position="192"/>
    </location>
</feature>
<dbReference type="Proteomes" id="UP000182652">
    <property type="component" value="Unassembled WGS sequence"/>
</dbReference>
<evidence type="ECO:0000256" key="1">
    <source>
        <dbReference type="SAM" id="MobiDB-lite"/>
    </source>
</evidence>
<dbReference type="AlphaFoldDB" id="A0A1H4VFC5"/>
<dbReference type="EMBL" id="FNSN01000004">
    <property type="protein sequence ID" value="SEC79191.1"/>
    <property type="molecule type" value="Genomic_DNA"/>
</dbReference>
<keyword evidence="3" id="KW-1185">Reference proteome</keyword>
<gene>
    <name evidence="2" type="ORF">SAMN04489745_3166</name>
</gene>
<name>A0A1H4VFC5_9MICC</name>
<accession>A0A1H4VFC5</accession>
<evidence type="ECO:0000313" key="3">
    <source>
        <dbReference type="Proteomes" id="UP000182652"/>
    </source>
</evidence>
<feature type="compositionally biased region" description="Polar residues" evidence="1">
    <location>
        <begin position="44"/>
        <end position="54"/>
    </location>
</feature>